<proteinExistence type="predicted"/>
<gene>
    <name evidence="2" type="ORF">L798_13646</name>
</gene>
<dbReference type="SUPFAM" id="SSF56112">
    <property type="entry name" value="Protein kinase-like (PK-like)"/>
    <property type="match status" value="1"/>
</dbReference>
<evidence type="ECO:0000259" key="1">
    <source>
        <dbReference type="SMART" id="SM00587"/>
    </source>
</evidence>
<dbReference type="OrthoDB" id="190089at2759"/>
<protein>
    <recommendedName>
        <fullName evidence="1">CHK kinase-like domain-containing protein</fullName>
    </recommendedName>
</protein>
<dbReference type="SMART" id="SM00587">
    <property type="entry name" value="CHK"/>
    <property type="match status" value="1"/>
</dbReference>
<dbReference type="InterPro" id="IPR015897">
    <property type="entry name" value="CHK_kinase-like"/>
</dbReference>
<dbReference type="InterPro" id="IPR004119">
    <property type="entry name" value="EcKL"/>
</dbReference>
<accession>A0A067QSZ9</accession>
<dbReference type="Proteomes" id="UP000027135">
    <property type="component" value="Unassembled WGS sequence"/>
</dbReference>
<dbReference type="EMBL" id="KK853055">
    <property type="protein sequence ID" value="KDR11990.1"/>
    <property type="molecule type" value="Genomic_DNA"/>
</dbReference>
<dbReference type="eggNOG" id="ENOG502SGV2">
    <property type="taxonomic scope" value="Eukaryota"/>
</dbReference>
<dbReference type="PANTHER" id="PTHR11012">
    <property type="entry name" value="PROTEIN KINASE-LIKE DOMAIN-CONTAINING"/>
    <property type="match status" value="1"/>
</dbReference>
<dbReference type="InParanoid" id="A0A067QSZ9"/>
<sequence>MGDNDVIGLDDHLEISLEGIRQVLTREIPPYILSRRQTFQLGPSDTDFVCYKVLNCHFTSLLSSKSVGNMTFDTYRAEIEMEESRSIKLDGEESREVVIKETLIVKTIKGNSGSRDMYDSKRLFYVESKMFSDIIPLLLSSPFTAAYYNRESSSNLCKSHFLFPKCYYSCRKFKDSLIVLEDIQQSGYKLVRNNSQFMDFNHIVLALEGLARFHALSYAMKKKDPQSFYSRVVQEVVPGKKYRAEDKAREKLYAYAYLKTLQFAALQPLEMFAVKYRNTDDKYDSGAERLKTLLQDTVGVIRELLIPKEPLAVLCHGNFNINNILFRYDTDEKPTEVKFTDFQNAHYASPAIDLSLFLFLNASPELRAERRVQLFSSYHLTLLKAMSEFMDCAEEELLPEYSIEAFKEEFSRHAVYGYILTAGFVASAPSKRIHIHKIFEMFNDGLPLRENIDKSIRENLKLEGEEVTYRLVLLIKEMVDEGYL</sequence>
<evidence type="ECO:0000313" key="3">
    <source>
        <dbReference type="Proteomes" id="UP000027135"/>
    </source>
</evidence>
<evidence type="ECO:0000313" key="2">
    <source>
        <dbReference type="EMBL" id="KDR11990.1"/>
    </source>
</evidence>
<dbReference type="PANTHER" id="PTHR11012:SF8">
    <property type="entry name" value="JUVENILE HORMONE-INDUCIBLE PROTEIN 26"/>
    <property type="match status" value="1"/>
</dbReference>
<dbReference type="InterPro" id="IPR011009">
    <property type="entry name" value="Kinase-like_dom_sf"/>
</dbReference>
<feature type="domain" description="CHK kinase-like" evidence="1">
    <location>
        <begin position="178"/>
        <end position="388"/>
    </location>
</feature>
<organism evidence="2 3">
    <name type="scientific">Zootermopsis nevadensis</name>
    <name type="common">Dampwood termite</name>
    <dbReference type="NCBI Taxonomy" id="136037"/>
    <lineage>
        <taxon>Eukaryota</taxon>
        <taxon>Metazoa</taxon>
        <taxon>Ecdysozoa</taxon>
        <taxon>Arthropoda</taxon>
        <taxon>Hexapoda</taxon>
        <taxon>Insecta</taxon>
        <taxon>Pterygota</taxon>
        <taxon>Neoptera</taxon>
        <taxon>Polyneoptera</taxon>
        <taxon>Dictyoptera</taxon>
        <taxon>Blattodea</taxon>
        <taxon>Blattoidea</taxon>
        <taxon>Termitoidae</taxon>
        <taxon>Termopsidae</taxon>
        <taxon>Zootermopsis</taxon>
    </lineage>
</organism>
<dbReference type="Gene3D" id="3.90.1200.10">
    <property type="match status" value="1"/>
</dbReference>
<name>A0A067QSZ9_ZOONE</name>
<dbReference type="AlphaFoldDB" id="A0A067QSZ9"/>
<dbReference type="Pfam" id="PF02958">
    <property type="entry name" value="EcKL"/>
    <property type="match status" value="1"/>
</dbReference>
<dbReference type="OMA" id="SKRIHIH"/>
<dbReference type="STRING" id="136037.A0A067QSZ9"/>
<keyword evidence="3" id="KW-1185">Reference proteome</keyword>
<reference evidence="2 3" key="1">
    <citation type="journal article" date="2014" name="Nat. Commun.">
        <title>Molecular traces of alternative social organization in a termite genome.</title>
        <authorList>
            <person name="Terrapon N."/>
            <person name="Li C."/>
            <person name="Robertson H.M."/>
            <person name="Ji L."/>
            <person name="Meng X."/>
            <person name="Booth W."/>
            <person name="Chen Z."/>
            <person name="Childers C.P."/>
            <person name="Glastad K.M."/>
            <person name="Gokhale K."/>
            <person name="Gowin J."/>
            <person name="Gronenberg W."/>
            <person name="Hermansen R.A."/>
            <person name="Hu H."/>
            <person name="Hunt B.G."/>
            <person name="Huylmans A.K."/>
            <person name="Khalil S.M."/>
            <person name="Mitchell R.D."/>
            <person name="Munoz-Torres M.C."/>
            <person name="Mustard J.A."/>
            <person name="Pan H."/>
            <person name="Reese J.T."/>
            <person name="Scharf M.E."/>
            <person name="Sun F."/>
            <person name="Vogel H."/>
            <person name="Xiao J."/>
            <person name="Yang W."/>
            <person name="Yang Z."/>
            <person name="Yang Z."/>
            <person name="Zhou J."/>
            <person name="Zhu J."/>
            <person name="Brent C.S."/>
            <person name="Elsik C.G."/>
            <person name="Goodisman M.A."/>
            <person name="Liberles D.A."/>
            <person name="Roe R.M."/>
            <person name="Vargo E.L."/>
            <person name="Vilcinskas A."/>
            <person name="Wang J."/>
            <person name="Bornberg-Bauer E."/>
            <person name="Korb J."/>
            <person name="Zhang G."/>
            <person name="Liebig J."/>
        </authorList>
    </citation>
    <scope>NUCLEOTIDE SEQUENCE [LARGE SCALE GENOMIC DNA]</scope>
    <source>
        <tissue evidence="2">Whole organism</tissue>
    </source>
</reference>